<dbReference type="Proteomes" id="UP000236333">
    <property type="component" value="Unassembled WGS sequence"/>
</dbReference>
<gene>
    <name evidence="1" type="ORF">TSOC_009251</name>
</gene>
<dbReference type="EMBL" id="PGGS01000375">
    <property type="protein sequence ID" value="PNH04598.1"/>
    <property type="molecule type" value="Genomic_DNA"/>
</dbReference>
<evidence type="ECO:0000313" key="2">
    <source>
        <dbReference type="Proteomes" id="UP000236333"/>
    </source>
</evidence>
<dbReference type="AlphaFoldDB" id="A0A2J7ZWG6"/>
<reference evidence="1 2" key="1">
    <citation type="journal article" date="2017" name="Mol. Biol. Evol.">
        <title>The 4-celled Tetrabaena socialis nuclear genome reveals the essential components for genetic control of cell number at the origin of multicellularity in the volvocine lineage.</title>
        <authorList>
            <person name="Featherston J."/>
            <person name="Arakaki Y."/>
            <person name="Hanschen E.R."/>
            <person name="Ferris P.J."/>
            <person name="Michod R.E."/>
            <person name="Olson B.J.S.C."/>
            <person name="Nozaki H."/>
            <person name="Durand P.M."/>
        </authorList>
    </citation>
    <scope>NUCLEOTIDE SEQUENCE [LARGE SCALE GENOMIC DNA]</scope>
    <source>
        <strain evidence="1 2">NIES-571</strain>
    </source>
</reference>
<proteinExistence type="predicted"/>
<name>A0A2J7ZWG6_9CHLO</name>
<protein>
    <submittedName>
        <fullName evidence="1">Uncharacterized protein</fullName>
    </submittedName>
</protein>
<organism evidence="1 2">
    <name type="scientific">Tetrabaena socialis</name>
    <dbReference type="NCBI Taxonomy" id="47790"/>
    <lineage>
        <taxon>Eukaryota</taxon>
        <taxon>Viridiplantae</taxon>
        <taxon>Chlorophyta</taxon>
        <taxon>core chlorophytes</taxon>
        <taxon>Chlorophyceae</taxon>
        <taxon>CS clade</taxon>
        <taxon>Chlamydomonadales</taxon>
        <taxon>Tetrabaenaceae</taxon>
        <taxon>Tetrabaena</taxon>
    </lineage>
</organism>
<evidence type="ECO:0000313" key="1">
    <source>
        <dbReference type="EMBL" id="PNH04598.1"/>
    </source>
</evidence>
<comment type="caution">
    <text evidence="1">The sequence shown here is derived from an EMBL/GenBank/DDBJ whole genome shotgun (WGS) entry which is preliminary data.</text>
</comment>
<keyword evidence="2" id="KW-1185">Reference proteome</keyword>
<accession>A0A2J7ZWG6</accession>
<sequence>MESEQRVDFAGLLRAMSLPAADALVDSLRRNSHRGLEDVRLACRALRDLVDGSVLELWLSIGEGDLESAAVAGPLAARQPDLHQS</sequence>